<keyword evidence="3" id="KW-1185">Reference proteome</keyword>
<dbReference type="Proteomes" id="UP000239494">
    <property type="component" value="Unassembled WGS sequence"/>
</dbReference>
<dbReference type="InterPro" id="IPR002915">
    <property type="entry name" value="DeoC/FbaB/LacD_aldolase"/>
</dbReference>
<proteinExistence type="predicted"/>
<feature type="active site" description="Schiff-base intermediate with dihydroxyacetone-P" evidence="1">
    <location>
        <position position="178"/>
    </location>
</feature>
<dbReference type="PANTHER" id="PTHR47916">
    <property type="entry name" value="FRUCTOSE-BISPHOSPHATE ALDOLASE CLASS 1"/>
    <property type="match status" value="1"/>
</dbReference>
<dbReference type="InterPro" id="IPR041720">
    <property type="entry name" value="FbaB-like"/>
</dbReference>
<dbReference type="InterPro" id="IPR050456">
    <property type="entry name" value="DeoC/FbaB_aldolase"/>
</dbReference>
<dbReference type="Gene3D" id="3.20.20.70">
    <property type="entry name" value="Aldolase class I"/>
    <property type="match status" value="1"/>
</dbReference>
<sequence>MTHTRKALRLRRLSRPRDGKYLFVPLDHSVSDGPVVPNQRWEGLIGALVAGGADAIVVHKGRVRLIDPVVLGDCALVVHLSAGTAHAADTNAKVLVGDVEEALRLGADAVSVHVNIGSDTEERQLADLGTVAASCDRWNVPLIAMVYARGPRVADPYDPVLLSHVVNIAADLGADIVKTSMALPIGRMADVIANCPIPVLAAGGPVDAADPVGYAAAAMRAGCAGLAIGRRVFTDPAPRSLVAGLVSAVHQGAVHRGVHTDHPITTTTGAA</sequence>
<dbReference type="InterPro" id="IPR013785">
    <property type="entry name" value="Aldolase_TIM"/>
</dbReference>
<comment type="caution">
    <text evidence="2">The sequence shown here is derived from an EMBL/GenBank/DDBJ whole genome shotgun (WGS) entry which is preliminary data.</text>
</comment>
<dbReference type="SMART" id="SM01133">
    <property type="entry name" value="DeoC"/>
    <property type="match status" value="1"/>
</dbReference>
<dbReference type="RefSeq" id="WP_106186627.1">
    <property type="nucleotide sequence ID" value="NZ_PVTF01000002.1"/>
</dbReference>
<dbReference type="AlphaFoldDB" id="A0A2T0THB5"/>
<dbReference type="SUPFAM" id="SSF51569">
    <property type="entry name" value="Aldolase"/>
    <property type="match status" value="1"/>
</dbReference>
<protein>
    <submittedName>
        <fullName evidence="2">2-amino-3,7-dideoxy-D-threo-hept-6-ulosonate synthase</fullName>
    </submittedName>
</protein>
<feature type="active site" description="Proton donor" evidence="1">
    <location>
        <position position="147"/>
    </location>
</feature>
<evidence type="ECO:0000313" key="3">
    <source>
        <dbReference type="Proteomes" id="UP000239494"/>
    </source>
</evidence>
<dbReference type="GO" id="GO:0004332">
    <property type="term" value="F:fructose-bisphosphate aldolase activity"/>
    <property type="evidence" value="ECO:0007669"/>
    <property type="project" value="InterPro"/>
</dbReference>
<dbReference type="PIRSF" id="PIRSF038992">
    <property type="entry name" value="Aldolase_Ia"/>
    <property type="match status" value="1"/>
</dbReference>
<reference evidence="2 3" key="1">
    <citation type="submission" date="2018-03" db="EMBL/GenBank/DDBJ databases">
        <title>Genomic Encyclopedia of Archaeal and Bacterial Type Strains, Phase II (KMG-II): from individual species to whole genera.</title>
        <authorList>
            <person name="Goeker M."/>
        </authorList>
    </citation>
    <scope>NUCLEOTIDE SEQUENCE [LARGE SCALE GENOMIC DNA]</scope>
    <source>
        <strain evidence="2 3">DSM 44720</strain>
    </source>
</reference>
<evidence type="ECO:0000256" key="1">
    <source>
        <dbReference type="PIRSR" id="PIRSR038992-1"/>
    </source>
</evidence>
<name>A0A2T0THB5_9PSEU</name>
<dbReference type="NCBIfam" id="NF005556">
    <property type="entry name" value="PRK07226.1"/>
    <property type="match status" value="1"/>
</dbReference>
<evidence type="ECO:0000313" key="2">
    <source>
        <dbReference type="EMBL" id="PRY45084.1"/>
    </source>
</evidence>
<dbReference type="EMBL" id="PVTF01000002">
    <property type="protein sequence ID" value="PRY45084.1"/>
    <property type="molecule type" value="Genomic_DNA"/>
</dbReference>
<organism evidence="2 3">
    <name type="scientific">Umezawaea tangerina</name>
    <dbReference type="NCBI Taxonomy" id="84725"/>
    <lineage>
        <taxon>Bacteria</taxon>
        <taxon>Bacillati</taxon>
        <taxon>Actinomycetota</taxon>
        <taxon>Actinomycetes</taxon>
        <taxon>Pseudonocardiales</taxon>
        <taxon>Pseudonocardiaceae</taxon>
        <taxon>Umezawaea</taxon>
    </lineage>
</organism>
<dbReference type="Pfam" id="PF01791">
    <property type="entry name" value="DeoC"/>
    <property type="match status" value="1"/>
</dbReference>
<dbReference type="PANTHER" id="PTHR47916:SF1">
    <property type="entry name" value="3-HYDROXY-5-PHOSPHONOOXYPENTANE-2,4-DIONE THIOLASE"/>
    <property type="match status" value="1"/>
</dbReference>
<accession>A0A2T0THB5</accession>
<gene>
    <name evidence="2" type="ORF">CLV43_102649</name>
</gene>
<dbReference type="OrthoDB" id="9771504at2"/>